<evidence type="ECO:0000313" key="1">
    <source>
        <dbReference type="EMBL" id="KKL75257.1"/>
    </source>
</evidence>
<reference evidence="1" key="1">
    <citation type="journal article" date="2015" name="Nature">
        <title>Complex archaea that bridge the gap between prokaryotes and eukaryotes.</title>
        <authorList>
            <person name="Spang A."/>
            <person name="Saw J.H."/>
            <person name="Jorgensen S.L."/>
            <person name="Zaremba-Niedzwiedzka K."/>
            <person name="Martijn J."/>
            <person name="Lind A.E."/>
            <person name="van Eijk R."/>
            <person name="Schleper C."/>
            <person name="Guy L."/>
            <person name="Ettema T.J."/>
        </authorList>
    </citation>
    <scope>NUCLEOTIDE SEQUENCE</scope>
</reference>
<name>A0A0F9HJF9_9ZZZZ</name>
<protein>
    <submittedName>
        <fullName evidence="1">Uncharacterized protein</fullName>
    </submittedName>
</protein>
<accession>A0A0F9HJF9</accession>
<gene>
    <name evidence="1" type="ORF">LCGC14_2056660</name>
</gene>
<dbReference type="EMBL" id="LAZR01024402">
    <property type="protein sequence ID" value="KKL75257.1"/>
    <property type="molecule type" value="Genomic_DNA"/>
</dbReference>
<proteinExistence type="predicted"/>
<comment type="caution">
    <text evidence="1">The sequence shown here is derived from an EMBL/GenBank/DDBJ whole genome shotgun (WGS) entry which is preliminary data.</text>
</comment>
<feature type="non-terminal residue" evidence="1">
    <location>
        <position position="1"/>
    </location>
</feature>
<dbReference type="AlphaFoldDB" id="A0A0F9HJF9"/>
<organism evidence="1">
    <name type="scientific">marine sediment metagenome</name>
    <dbReference type="NCBI Taxonomy" id="412755"/>
    <lineage>
        <taxon>unclassified sequences</taxon>
        <taxon>metagenomes</taxon>
        <taxon>ecological metagenomes</taxon>
    </lineage>
</organism>
<sequence length="114" mass="13354">WAYNEYWCPYCGCHEGMLGAGEDVEDSEELAKRGDLISRKDIFVYLHRLKKEGLIKTEGAKNNRKYISVNPIIENLENSKRTRENLFNYIIDKNKEPYIKEALEEVLRRGVKDA</sequence>